<protein>
    <submittedName>
        <fullName evidence="2">Uncharacterized protein</fullName>
    </submittedName>
</protein>
<evidence type="ECO:0000313" key="2">
    <source>
        <dbReference type="EnsemblMetazoa" id="SMAR005978-PA"/>
    </source>
</evidence>
<keyword evidence="3" id="KW-1185">Reference proteome</keyword>
<reference evidence="3" key="1">
    <citation type="submission" date="2011-05" db="EMBL/GenBank/DDBJ databases">
        <authorList>
            <person name="Richards S.R."/>
            <person name="Qu J."/>
            <person name="Jiang H."/>
            <person name="Jhangiani S.N."/>
            <person name="Agravi P."/>
            <person name="Goodspeed R."/>
            <person name="Gross S."/>
            <person name="Mandapat C."/>
            <person name="Jackson L."/>
            <person name="Mathew T."/>
            <person name="Pu L."/>
            <person name="Thornton R."/>
            <person name="Saada N."/>
            <person name="Wilczek-Boney K.B."/>
            <person name="Lee S."/>
            <person name="Kovar C."/>
            <person name="Wu Y."/>
            <person name="Scherer S.E."/>
            <person name="Worley K.C."/>
            <person name="Muzny D.M."/>
            <person name="Gibbs R."/>
        </authorList>
    </citation>
    <scope>NUCLEOTIDE SEQUENCE</scope>
    <source>
        <strain evidence="3">Brora</strain>
    </source>
</reference>
<dbReference type="EMBL" id="JH431657">
    <property type="status" value="NOT_ANNOTATED_CDS"/>
    <property type="molecule type" value="Genomic_DNA"/>
</dbReference>
<sequence length="320" mass="36707">MTSSAYYPPTSMNIGVMDILNFLDKKDLQDADHPATFDMKDNDNGYQDLRHFDDLERRESRIPVAVRRLRPRSDRPATVMTHEMQHRSNDAKIEDWQASWNSAMLPVANDKQPEDSKPKMTRLERRKPPIASNPTMPIRGMNGNLITATGQHLMCPKCGRSCIMINRDGVYVAFSVGVTPLVLLCLFLMCVFFGWLGLGYGVGPAVLRRLRLPHSDRERPRNNWFVMKLLVLFCLLVISGVSAQTDGKTVQMIVLTPEQMEKANSIRESTGYAWNERQRFMERYLCRGKCFDQYFENDVNVDASWDESNSQCVCNIKPKM</sequence>
<dbReference type="HOGENOM" id="CLU_869648_0_0_1"/>
<proteinExistence type="predicted"/>
<dbReference type="AlphaFoldDB" id="T1IXN8"/>
<dbReference type="Proteomes" id="UP000014500">
    <property type="component" value="Unassembled WGS sequence"/>
</dbReference>
<feature type="transmembrane region" description="Helical" evidence="1">
    <location>
        <begin position="224"/>
        <end position="243"/>
    </location>
</feature>
<reference evidence="2" key="2">
    <citation type="submission" date="2015-02" db="UniProtKB">
        <authorList>
            <consortium name="EnsemblMetazoa"/>
        </authorList>
    </citation>
    <scope>IDENTIFICATION</scope>
</reference>
<keyword evidence="1" id="KW-1133">Transmembrane helix</keyword>
<dbReference type="EnsemblMetazoa" id="SMAR005978-RA">
    <property type="protein sequence ID" value="SMAR005978-PA"/>
    <property type="gene ID" value="SMAR005978"/>
</dbReference>
<evidence type="ECO:0000313" key="3">
    <source>
        <dbReference type="Proteomes" id="UP000014500"/>
    </source>
</evidence>
<feature type="transmembrane region" description="Helical" evidence="1">
    <location>
        <begin position="170"/>
        <end position="203"/>
    </location>
</feature>
<organism evidence="2 3">
    <name type="scientific">Strigamia maritima</name>
    <name type="common">European centipede</name>
    <name type="synonym">Geophilus maritimus</name>
    <dbReference type="NCBI Taxonomy" id="126957"/>
    <lineage>
        <taxon>Eukaryota</taxon>
        <taxon>Metazoa</taxon>
        <taxon>Ecdysozoa</taxon>
        <taxon>Arthropoda</taxon>
        <taxon>Myriapoda</taxon>
        <taxon>Chilopoda</taxon>
        <taxon>Pleurostigmophora</taxon>
        <taxon>Geophilomorpha</taxon>
        <taxon>Linotaeniidae</taxon>
        <taxon>Strigamia</taxon>
    </lineage>
</organism>
<keyword evidence="1" id="KW-0472">Membrane</keyword>
<accession>T1IXN8</accession>
<name>T1IXN8_STRMM</name>
<evidence type="ECO:0000256" key="1">
    <source>
        <dbReference type="SAM" id="Phobius"/>
    </source>
</evidence>
<keyword evidence="1" id="KW-0812">Transmembrane</keyword>